<accession>A0AAV4Y008</accession>
<organism evidence="1 2">
    <name type="scientific">Caerostris extrusa</name>
    <name type="common">Bark spider</name>
    <name type="synonym">Caerostris bankana</name>
    <dbReference type="NCBI Taxonomy" id="172846"/>
    <lineage>
        <taxon>Eukaryota</taxon>
        <taxon>Metazoa</taxon>
        <taxon>Ecdysozoa</taxon>
        <taxon>Arthropoda</taxon>
        <taxon>Chelicerata</taxon>
        <taxon>Arachnida</taxon>
        <taxon>Araneae</taxon>
        <taxon>Araneomorphae</taxon>
        <taxon>Entelegynae</taxon>
        <taxon>Araneoidea</taxon>
        <taxon>Araneidae</taxon>
        <taxon>Caerostris</taxon>
    </lineage>
</organism>
<comment type="caution">
    <text evidence="1">The sequence shown here is derived from an EMBL/GenBank/DDBJ whole genome shotgun (WGS) entry which is preliminary data.</text>
</comment>
<proteinExistence type="predicted"/>
<reference evidence="1 2" key="1">
    <citation type="submission" date="2021-06" db="EMBL/GenBank/DDBJ databases">
        <title>Caerostris extrusa draft genome.</title>
        <authorList>
            <person name="Kono N."/>
            <person name="Arakawa K."/>
        </authorList>
    </citation>
    <scope>NUCLEOTIDE SEQUENCE [LARGE SCALE GENOMIC DNA]</scope>
</reference>
<dbReference type="AlphaFoldDB" id="A0AAV4Y008"/>
<dbReference type="EMBL" id="BPLR01018534">
    <property type="protein sequence ID" value="GIZ00345.1"/>
    <property type="molecule type" value="Genomic_DNA"/>
</dbReference>
<keyword evidence="2" id="KW-1185">Reference proteome</keyword>
<dbReference type="Proteomes" id="UP001054945">
    <property type="component" value="Unassembled WGS sequence"/>
</dbReference>
<sequence length="82" mass="9574">MLFYSIQTKTVYDDAQLNTVFPCQSPKRQDIQVHCSKATQGNFANRCTDIYRSNMLRWRESCGGRTWCENSRKRCTTFLPGI</sequence>
<evidence type="ECO:0000313" key="1">
    <source>
        <dbReference type="EMBL" id="GIZ00345.1"/>
    </source>
</evidence>
<gene>
    <name evidence="1" type="ORF">CEXT_94371</name>
</gene>
<evidence type="ECO:0000313" key="2">
    <source>
        <dbReference type="Proteomes" id="UP001054945"/>
    </source>
</evidence>
<name>A0AAV4Y008_CAEEX</name>
<protein>
    <submittedName>
        <fullName evidence="1">Uncharacterized protein</fullName>
    </submittedName>
</protein>